<dbReference type="PANTHER" id="PTHR37031:SF2">
    <property type="entry name" value="PHOD-LIKE PHOSPHATASE METALLOPHOSPHATASE DOMAIN-CONTAINING PROTEIN"/>
    <property type="match status" value="1"/>
</dbReference>
<organism evidence="1 2">
    <name type="scientific">Bacillus yapensis</name>
    <dbReference type="NCBI Taxonomy" id="2492960"/>
    <lineage>
        <taxon>Bacteria</taxon>
        <taxon>Bacillati</taxon>
        <taxon>Bacillota</taxon>
        <taxon>Bacilli</taxon>
        <taxon>Bacillales</taxon>
        <taxon>Bacillaceae</taxon>
        <taxon>Bacillus</taxon>
    </lineage>
</organism>
<evidence type="ECO:0000313" key="2">
    <source>
        <dbReference type="Proteomes" id="UP000271374"/>
    </source>
</evidence>
<keyword evidence="2" id="KW-1185">Reference proteome</keyword>
<proteinExistence type="predicted"/>
<dbReference type="PANTHER" id="PTHR37031">
    <property type="entry name" value="METALLOPHOSPHATASE BINDING DOMAIN PROTEIN"/>
    <property type="match status" value="1"/>
</dbReference>
<accession>A0A431VV34</accession>
<evidence type="ECO:0008006" key="3">
    <source>
        <dbReference type="Google" id="ProtNLM"/>
    </source>
</evidence>
<protein>
    <recommendedName>
        <fullName evidence="3">PhoD-like phosphatase metallophosphatase domain-containing protein</fullName>
    </recommendedName>
</protein>
<dbReference type="Proteomes" id="UP000271374">
    <property type="component" value="Unassembled WGS sequence"/>
</dbReference>
<evidence type="ECO:0000313" key="1">
    <source>
        <dbReference type="EMBL" id="RTR27107.1"/>
    </source>
</evidence>
<dbReference type="Gene3D" id="3.60.21.70">
    <property type="entry name" value="PhoD-like phosphatase"/>
    <property type="match status" value="1"/>
</dbReference>
<comment type="caution">
    <text evidence="1">The sequence shown here is derived from an EMBL/GenBank/DDBJ whole genome shotgun (WGS) entry which is preliminary data.</text>
</comment>
<dbReference type="InterPro" id="IPR038607">
    <property type="entry name" value="PhoD-like_sf"/>
</dbReference>
<dbReference type="EMBL" id="RXNT01000020">
    <property type="protein sequence ID" value="RTR27107.1"/>
    <property type="molecule type" value="Genomic_DNA"/>
</dbReference>
<dbReference type="RefSeq" id="WP_126410481.1">
    <property type="nucleotide sequence ID" value="NZ_RXNT01000020.1"/>
</dbReference>
<dbReference type="OrthoDB" id="9795624at2"/>
<dbReference type="InterPro" id="IPR029052">
    <property type="entry name" value="Metallo-depent_PP-like"/>
</dbReference>
<dbReference type="SUPFAM" id="SSF56300">
    <property type="entry name" value="Metallo-dependent phosphatases"/>
    <property type="match status" value="1"/>
</dbReference>
<dbReference type="AlphaFoldDB" id="A0A431VV34"/>
<name>A0A431VV34_9BACI</name>
<sequence length="667" mass="77327">MKLPKLLAGPIIRRVEPMKVYVWVAMSELYDIRAEMFEVQNFESHYQYRPLHVKTEIKQIRLGKRLFCYLIEISSPFPIESLIGYNLHFSNSNEKFDFKSLGLLDKDNQNSIVYTPLKYPTLLIRTKNEKILFGSCRKPHGKGEDALAAGDLKLKESYFDTSERPGALFLVGDQIYADDVADPIFPFIIDLAQELIGYEEDLTLLDSRLAEPCFQKALKQVHSRQYIIENFCHFTSRKAHNHLITFGEFVAMYLLSLNPELWTLANEKHSLTFEELTIKKDKINYEEQLENLQQFQQTLPQIRRLLANIPTYMMFDDHDVTDDWNLSFEWKKNVENSALGQHVIANGLASCWAFQCWGNAPEQFDNEFMQNMQSYMKSYQIHSTSYDSWQKQLLNFKNWSFVAPTHPKALFLDTRTMRSFEPTSKPTPTGKLIKEIASGPQLISQEGWEIVSSQLEDSGWKSDSPLILVSPAPFYGIRLIETFLYQYISPLKLLNIPVQTAFDLEFWIFNGKGYHDFHEQISKWNPKNCVILSGDAHMASAVETVVSFQNGQKRKIQQFTCSPMKNDSYSLLTNFFLQGVLRLNTFLNGEKELHRFCNSNFSLSFENGDSNSEQNSLWKELIHYLSLPNDSIVETKNNLGLLIMEHNEVNMQLLQLKDSQVYDSSFK</sequence>
<reference evidence="1 2" key="1">
    <citation type="submission" date="2018-12" db="EMBL/GenBank/DDBJ databases">
        <title>Bacillus yapensis draft genome sequence.</title>
        <authorList>
            <person name="Yu L."/>
            <person name="Xu X."/>
            <person name="Tang X."/>
        </authorList>
    </citation>
    <scope>NUCLEOTIDE SEQUENCE [LARGE SCALE GENOMIC DNA]</scope>
    <source>
        <strain evidence="1 2">XXST-01</strain>
    </source>
</reference>
<gene>
    <name evidence="1" type="ORF">EKG37_19665</name>
</gene>